<feature type="region of interest" description="Disordered" evidence="1">
    <location>
        <begin position="1"/>
        <end position="31"/>
    </location>
</feature>
<sequence length="158" mass="17168">MPENLPPGFPILPDGERASSPLPAAADPAAAEPAAAPFEMSADDFEAAVSDALLLIPRKVARAMDNVAIFIEDDFVPHPNEDPDTVLLGLYEGVPLTERDSWWGAGSLPDRITIFRQPILDICTSRQEVIDEVVITVVHEIAHHFGIGDDRLHELGWG</sequence>
<dbReference type="InterPro" id="IPR010428">
    <property type="entry name" value="Zincin_1"/>
</dbReference>
<evidence type="ECO:0000313" key="2">
    <source>
        <dbReference type="EMBL" id="MBO1269006.1"/>
    </source>
</evidence>
<reference evidence="2" key="1">
    <citation type="submission" date="2021-03" db="EMBL/GenBank/DDBJ databases">
        <title>A new species, PO-11, isolated from a karst cave deposit.</title>
        <authorList>
            <person name="Zhaoxiaoyong W."/>
        </authorList>
    </citation>
    <scope>NUCLEOTIDE SEQUENCE</scope>
    <source>
        <strain evidence="2">PO-11</strain>
    </source>
</reference>
<evidence type="ECO:0000313" key="3">
    <source>
        <dbReference type="Proteomes" id="UP000664164"/>
    </source>
</evidence>
<dbReference type="CDD" id="cd12952">
    <property type="entry name" value="MMP_ACEL2062"/>
    <property type="match status" value="1"/>
</dbReference>
<dbReference type="AlphaFoldDB" id="A0A939HJJ1"/>
<keyword evidence="3" id="KW-1185">Reference proteome</keyword>
<dbReference type="RefSeq" id="WP_207616868.1">
    <property type="nucleotide sequence ID" value="NZ_JAFNLL010000033.1"/>
</dbReference>
<feature type="compositionally biased region" description="Pro residues" evidence="1">
    <location>
        <begin position="1"/>
        <end position="10"/>
    </location>
</feature>
<feature type="compositionally biased region" description="Low complexity" evidence="1">
    <location>
        <begin position="18"/>
        <end position="31"/>
    </location>
</feature>
<gene>
    <name evidence="2" type="ORF">J1902_13690</name>
</gene>
<proteinExistence type="predicted"/>
<dbReference type="Proteomes" id="UP000664164">
    <property type="component" value="Unassembled WGS sequence"/>
</dbReference>
<dbReference type="SUPFAM" id="SSF55486">
    <property type="entry name" value="Metalloproteases ('zincins'), catalytic domain"/>
    <property type="match status" value="1"/>
</dbReference>
<comment type="caution">
    <text evidence="2">The sequence shown here is derived from an EMBL/GenBank/DDBJ whole genome shotgun (WGS) entry which is preliminary data.</text>
</comment>
<name>A0A939HJJ1_9MICC</name>
<dbReference type="Pfam" id="PF06262">
    <property type="entry name" value="Zincin_1"/>
    <property type="match status" value="1"/>
</dbReference>
<dbReference type="EMBL" id="JAFNLL010000033">
    <property type="protein sequence ID" value="MBO1269006.1"/>
    <property type="molecule type" value="Genomic_DNA"/>
</dbReference>
<protein>
    <submittedName>
        <fullName evidence="2">Metallopeptidase family protein</fullName>
    </submittedName>
</protein>
<organism evidence="2 3">
    <name type="scientific">Arthrobacter cavernae</name>
    <dbReference type="NCBI Taxonomy" id="2817681"/>
    <lineage>
        <taxon>Bacteria</taxon>
        <taxon>Bacillati</taxon>
        <taxon>Actinomycetota</taxon>
        <taxon>Actinomycetes</taxon>
        <taxon>Micrococcales</taxon>
        <taxon>Micrococcaceae</taxon>
        <taxon>Arthrobacter</taxon>
    </lineage>
</organism>
<dbReference type="Gene3D" id="3.30.2010.20">
    <property type="match status" value="1"/>
</dbReference>
<dbReference type="InterPro" id="IPR038555">
    <property type="entry name" value="Zincin_1_sf"/>
</dbReference>
<accession>A0A939HJJ1</accession>
<evidence type="ECO:0000256" key="1">
    <source>
        <dbReference type="SAM" id="MobiDB-lite"/>
    </source>
</evidence>